<evidence type="ECO:0000256" key="4">
    <source>
        <dbReference type="ARBA" id="ARBA00022807"/>
    </source>
</evidence>
<dbReference type="PANTHER" id="PTHR47359:SF3">
    <property type="entry name" value="NLP_P60 DOMAIN-CONTAINING PROTEIN-RELATED"/>
    <property type="match status" value="1"/>
</dbReference>
<dbReference type="Pfam" id="PF00877">
    <property type="entry name" value="NLPC_P60"/>
    <property type="match status" value="1"/>
</dbReference>
<dbReference type="GO" id="GO:0008234">
    <property type="term" value="F:cysteine-type peptidase activity"/>
    <property type="evidence" value="ECO:0007669"/>
    <property type="project" value="UniProtKB-KW"/>
</dbReference>
<dbReference type="PROSITE" id="PS51935">
    <property type="entry name" value="NLPC_P60"/>
    <property type="match status" value="1"/>
</dbReference>
<feature type="domain" description="NlpC/P60" evidence="6">
    <location>
        <begin position="233"/>
        <end position="347"/>
    </location>
</feature>
<feature type="compositionally biased region" description="Low complexity" evidence="5">
    <location>
        <begin position="184"/>
        <end position="234"/>
    </location>
</feature>
<dbReference type="Proteomes" id="UP001220238">
    <property type="component" value="Chromosome"/>
</dbReference>
<evidence type="ECO:0000256" key="2">
    <source>
        <dbReference type="ARBA" id="ARBA00022670"/>
    </source>
</evidence>
<dbReference type="EMBL" id="CP120206">
    <property type="protein sequence ID" value="WET44655.1"/>
    <property type="molecule type" value="Genomic_DNA"/>
</dbReference>
<comment type="similarity">
    <text evidence="1">Belongs to the peptidase C40 family.</text>
</comment>
<name>A0AB38XWY2_CORAY</name>
<feature type="region of interest" description="Disordered" evidence="5">
    <location>
        <begin position="168"/>
        <end position="234"/>
    </location>
</feature>
<sequence>MLPTNLLTEVPSAIAQQLSPAIAPALAGLAGAAIPAASTAWRSVADSVDRNWGDGARSGAGAAGTSLKQAANAAADLEARAGTIDSDIAKGLAAVMSAATDLARIAMDFVTSAMGSLTATAAGPAGLAATGASLVSAASSSISQAIARLMKLEQELRPLVQSLIQQASTAVDTPAPPRPTQLEAPATTQAAFASTSTNTPGLASATDAADGSWASSDSGGAPVPADAGAGAPTPEAQAAVKAALSAVGTPYGWGGNTPGQALDCSGLTHWAYGQAGVDIPRTAEAQAVGRQVSQDELLPGDLAVWDGHVAMVIGDGKMVEAGDPVQVNPVRTTNIGMPFKGFYRPTG</sequence>
<evidence type="ECO:0000259" key="6">
    <source>
        <dbReference type="PROSITE" id="PS51935"/>
    </source>
</evidence>
<evidence type="ECO:0000256" key="1">
    <source>
        <dbReference type="ARBA" id="ARBA00007074"/>
    </source>
</evidence>
<evidence type="ECO:0000256" key="3">
    <source>
        <dbReference type="ARBA" id="ARBA00022801"/>
    </source>
</evidence>
<dbReference type="InterPro" id="IPR000064">
    <property type="entry name" value="NLP_P60_dom"/>
</dbReference>
<gene>
    <name evidence="7" type="ORF">P2W56_04285</name>
</gene>
<keyword evidence="2" id="KW-0645">Protease</keyword>
<dbReference type="GeneID" id="92767476"/>
<dbReference type="SUPFAM" id="SSF54001">
    <property type="entry name" value="Cysteine proteinases"/>
    <property type="match status" value="1"/>
</dbReference>
<dbReference type="InterPro" id="IPR038765">
    <property type="entry name" value="Papain-like_cys_pep_sf"/>
</dbReference>
<proteinExistence type="inferred from homology"/>
<keyword evidence="3" id="KW-0378">Hydrolase</keyword>
<dbReference type="InterPro" id="IPR051794">
    <property type="entry name" value="PG_Endopeptidase_C40"/>
</dbReference>
<dbReference type="RefSeq" id="WP_038629398.1">
    <property type="nucleotide sequence ID" value="NZ_CP046975.1"/>
</dbReference>
<reference evidence="7" key="1">
    <citation type="submission" date="2023-03" db="EMBL/GenBank/DDBJ databases">
        <title>Corynebacterium amycolatum SB-1.</title>
        <authorList>
            <person name="Jo H."/>
        </authorList>
    </citation>
    <scope>NUCLEOTIDE SEQUENCE</scope>
    <source>
        <strain evidence="7">SB-1</strain>
    </source>
</reference>
<dbReference type="AlphaFoldDB" id="A0AB38XWY2"/>
<accession>A0AB38XWY2</accession>
<dbReference type="GO" id="GO:0006508">
    <property type="term" value="P:proteolysis"/>
    <property type="evidence" value="ECO:0007669"/>
    <property type="project" value="UniProtKB-KW"/>
</dbReference>
<evidence type="ECO:0000313" key="7">
    <source>
        <dbReference type="EMBL" id="WET44655.1"/>
    </source>
</evidence>
<protein>
    <submittedName>
        <fullName evidence="7">NlpC/P60 family protein</fullName>
    </submittedName>
</protein>
<keyword evidence="4" id="KW-0788">Thiol protease</keyword>
<organism evidence="7 8">
    <name type="scientific">Corynebacterium amycolatum</name>
    <dbReference type="NCBI Taxonomy" id="43765"/>
    <lineage>
        <taxon>Bacteria</taxon>
        <taxon>Bacillati</taxon>
        <taxon>Actinomycetota</taxon>
        <taxon>Actinomycetes</taxon>
        <taxon>Mycobacteriales</taxon>
        <taxon>Corynebacteriaceae</taxon>
        <taxon>Corynebacterium</taxon>
    </lineage>
</organism>
<dbReference type="Gene3D" id="3.90.1720.10">
    <property type="entry name" value="endopeptidase domain like (from Nostoc punctiforme)"/>
    <property type="match status" value="1"/>
</dbReference>
<dbReference type="PANTHER" id="PTHR47359">
    <property type="entry name" value="PEPTIDOGLYCAN DL-ENDOPEPTIDASE CWLO"/>
    <property type="match status" value="1"/>
</dbReference>
<evidence type="ECO:0000313" key="8">
    <source>
        <dbReference type="Proteomes" id="UP001220238"/>
    </source>
</evidence>
<evidence type="ECO:0000256" key="5">
    <source>
        <dbReference type="SAM" id="MobiDB-lite"/>
    </source>
</evidence>